<dbReference type="OrthoDB" id="10576990at2759"/>
<protein>
    <submittedName>
        <fullName evidence="2">Uncharacterized protein</fullName>
    </submittedName>
</protein>
<feature type="compositionally biased region" description="Polar residues" evidence="1">
    <location>
        <begin position="70"/>
        <end position="81"/>
    </location>
</feature>
<accession>A0A9Q5I331</accession>
<evidence type="ECO:0000313" key="3">
    <source>
        <dbReference type="Proteomes" id="UP000757232"/>
    </source>
</evidence>
<comment type="caution">
    <text evidence="2">The sequence shown here is derived from an EMBL/GenBank/DDBJ whole genome shotgun (WGS) entry which is preliminary data.</text>
</comment>
<feature type="compositionally biased region" description="Basic residues" evidence="1">
    <location>
        <begin position="83"/>
        <end position="94"/>
    </location>
</feature>
<organism evidence="2 3">
    <name type="scientific">Sanghuangporus baumii</name>
    <name type="common">Phellinus baumii</name>
    <dbReference type="NCBI Taxonomy" id="108892"/>
    <lineage>
        <taxon>Eukaryota</taxon>
        <taxon>Fungi</taxon>
        <taxon>Dikarya</taxon>
        <taxon>Basidiomycota</taxon>
        <taxon>Agaricomycotina</taxon>
        <taxon>Agaricomycetes</taxon>
        <taxon>Hymenochaetales</taxon>
        <taxon>Hymenochaetaceae</taxon>
        <taxon>Sanghuangporus</taxon>
    </lineage>
</organism>
<sequence>MPAFHKTTSKQSILPYIRSASSKLSLCALSSTSSISALFSSSTSMSGSSKSIFMSGIRGIMNAQQDKENTLPTESPSNSTLLKKAKSKKDRYKKGSAYPEISAPQMTSESLEAVRAKFTLVPLKKTDPCEEEMDMVVVSQVDYQDMPASQQNGRRF</sequence>
<dbReference type="EMBL" id="LNZH02000117">
    <property type="protein sequence ID" value="OCB90774.1"/>
    <property type="molecule type" value="Genomic_DNA"/>
</dbReference>
<gene>
    <name evidence="2" type="ORF">A7U60_g1958</name>
</gene>
<dbReference type="AlphaFoldDB" id="A0A9Q5I331"/>
<proteinExistence type="predicted"/>
<feature type="region of interest" description="Disordered" evidence="1">
    <location>
        <begin position="63"/>
        <end position="106"/>
    </location>
</feature>
<evidence type="ECO:0000256" key="1">
    <source>
        <dbReference type="SAM" id="MobiDB-lite"/>
    </source>
</evidence>
<reference evidence="2" key="1">
    <citation type="submission" date="2016-06" db="EMBL/GenBank/DDBJ databases">
        <title>Draft Genome sequence of the fungus Inonotus baumii.</title>
        <authorList>
            <person name="Zhu H."/>
            <person name="Lin W."/>
        </authorList>
    </citation>
    <scope>NUCLEOTIDE SEQUENCE</scope>
    <source>
        <strain evidence="2">821</strain>
    </source>
</reference>
<keyword evidence="3" id="KW-1185">Reference proteome</keyword>
<dbReference type="Proteomes" id="UP000757232">
    <property type="component" value="Unassembled WGS sequence"/>
</dbReference>
<name>A0A9Q5I331_SANBA</name>
<evidence type="ECO:0000313" key="2">
    <source>
        <dbReference type="EMBL" id="OCB90774.1"/>
    </source>
</evidence>